<dbReference type="Pfam" id="PF12708">
    <property type="entry name" value="Pect-lyase_RHGA_epim"/>
    <property type="match status" value="2"/>
</dbReference>
<dbReference type="InterPro" id="IPR012334">
    <property type="entry name" value="Pectin_lyas_fold"/>
</dbReference>
<feature type="domain" description="Rhamnogalacturonase A/B/Epimerase-like pectate lyase" evidence="2">
    <location>
        <begin position="58"/>
        <end position="275"/>
    </location>
</feature>
<dbReference type="InterPro" id="IPR039279">
    <property type="entry name" value="QRT3-like"/>
</dbReference>
<dbReference type="FunFam" id="2.160.20.10:FF:000026">
    <property type="entry name" value="Exo-beta-1,3-glucanase Exg0"/>
    <property type="match status" value="1"/>
</dbReference>
<organism evidence="3 4">
    <name type="scientific">Dactylellina haptotyla (strain CBS 200.50)</name>
    <name type="common">Nematode-trapping fungus</name>
    <name type="synonym">Monacrosporium haptotylum</name>
    <dbReference type="NCBI Taxonomy" id="1284197"/>
    <lineage>
        <taxon>Eukaryota</taxon>
        <taxon>Fungi</taxon>
        <taxon>Dikarya</taxon>
        <taxon>Ascomycota</taxon>
        <taxon>Pezizomycotina</taxon>
        <taxon>Orbiliomycetes</taxon>
        <taxon>Orbiliales</taxon>
        <taxon>Orbiliaceae</taxon>
        <taxon>Dactylellina</taxon>
    </lineage>
</organism>
<dbReference type="OMA" id="AVFMNWN"/>
<dbReference type="Proteomes" id="UP000015100">
    <property type="component" value="Unassembled WGS sequence"/>
</dbReference>
<protein>
    <recommendedName>
        <fullName evidence="2">Rhamnogalacturonase A/B/Epimerase-like pectate lyase domain-containing protein</fullName>
    </recommendedName>
</protein>
<dbReference type="InterPro" id="IPR024535">
    <property type="entry name" value="RHGA/B-epi-like_pectate_lyase"/>
</dbReference>
<dbReference type="SUPFAM" id="SSF51126">
    <property type="entry name" value="Pectin lyase-like"/>
    <property type="match status" value="2"/>
</dbReference>
<dbReference type="HOGENOM" id="CLU_002540_2_2_1"/>
<dbReference type="CDD" id="cd23668">
    <property type="entry name" value="GH55_beta13glucanase-like"/>
    <property type="match status" value="1"/>
</dbReference>
<feature type="signal peptide" evidence="1">
    <location>
        <begin position="1"/>
        <end position="19"/>
    </location>
</feature>
<dbReference type="AlphaFoldDB" id="S8AAI8"/>
<dbReference type="EMBL" id="AQGS01000443">
    <property type="protein sequence ID" value="EPS39985.1"/>
    <property type="molecule type" value="Genomic_DNA"/>
</dbReference>
<dbReference type="InterPro" id="IPR011050">
    <property type="entry name" value="Pectin_lyase_fold/virulence"/>
</dbReference>
<feature type="chain" id="PRO_5004547845" description="Rhamnogalacturonase A/B/Epimerase-like pectate lyase domain-containing protein" evidence="1">
    <location>
        <begin position="20"/>
        <end position="778"/>
    </location>
</feature>
<evidence type="ECO:0000256" key="1">
    <source>
        <dbReference type="SAM" id="SignalP"/>
    </source>
</evidence>
<dbReference type="PANTHER" id="PTHR33928:SF2">
    <property type="entry name" value="PECTATE LYASE SUPERFAMILY PROTEIN DOMAIN-CONTAINING PROTEIN-RELATED"/>
    <property type="match status" value="1"/>
</dbReference>
<accession>S8AAI8</accession>
<evidence type="ECO:0000313" key="4">
    <source>
        <dbReference type="Proteomes" id="UP000015100"/>
    </source>
</evidence>
<keyword evidence="1" id="KW-0732">Signal</keyword>
<dbReference type="eggNOG" id="ENOG502QV54">
    <property type="taxonomic scope" value="Eukaryota"/>
</dbReference>
<feature type="domain" description="Rhamnogalacturonase A/B/Epimerase-like pectate lyase" evidence="2">
    <location>
        <begin position="406"/>
        <end position="467"/>
    </location>
</feature>
<gene>
    <name evidence="3" type="ORF">H072_6382</name>
</gene>
<evidence type="ECO:0000259" key="2">
    <source>
        <dbReference type="Pfam" id="PF12708"/>
    </source>
</evidence>
<evidence type="ECO:0000313" key="3">
    <source>
        <dbReference type="EMBL" id="EPS39985.1"/>
    </source>
</evidence>
<proteinExistence type="predicted"/>
<reference evidence="3 4" key="1">
    <citation type="journal article" date="2013" name="PLoS Genet.">
        <title>Genomic mechanisms accounting for the adaptation to parasitism in nematode-trapping fungi.</title>
        <authorList>
            <person name="Meerupati T."/>
            <person name="Andersson K.M."/>
            <person name="Friman E."/>
            <person name="Kumar D."/>
            <person name="Tunlid A."/>
            <person name="Ahren D."/>
        </authorList>
    </citation>
    <scope>NUCLEOTIDE SEQUENCE [LARGE SCALE GENOMIC DNA]</scope>
    <source>
        <strain evidence="3 4">CBS 200.50</strain>
    </source>
</reference>
<dbReference type="GO" id="GO:0004650">
    <property type="term" value="F:polygalacturonase activity"/>
    <property type="evidence" value="ECO:0007669"/>
    <property type="project" value="InterPro"/>
</dbReference>
<dbReference type="STRING" id="1284197.S8AAI8"/>
<dbReference type="Gene3D" id="2.160.20.10">
    <property type="entry name" value="Single-stranded right-handed beta-helix, Pectin lyase-like"/>
    <property type="match status" value="2"/>
</dbReference>
<comment type="caution">
    <text evidence="3">The sequence shown here is derived from an EMBL/GenBank/DDBJ whole genome shotgun (WGS) entry which is preliminary data.</text>
</comment>
<keyword evidence="4" id="KW-1185">Reference proteome</keyword>
<dbReference type="PANTHER" id="PTHR33928">
    <property type="entry name" value="POLYGALACTURONASE QRT3"/>
    <property type="match status" value="1"/>
</dbReference>
<reference evidence="4" key="2">
    <citation type="submission" date="2013-04" db="EMBL/GenBank/DDBJ databases">
        <title>Genomic mechanisms accounting for the adaptation to parasitism in nematode-trapping fungi.</title>
        <authorList>
            <person name="Ahren D.G."/>
        </authorList>
    </citation>
    <scope>NUCLEOTIDE SEQUENCE [LARGE SCALE GENOMIC DNA]</scope>
    <source>
        <strain evidence="4">CBS 200.50</strain>
    </source>
</reference>
<dbReference type="FunFam" id="2.160.20.10:FF:000023">
    <property type="entry name" value="Exo-beta-1,3-glucanase Exg0"/>
    <property type="match status" value="1"/>
</dbReference>
<name>S8AAI8_DACHA</name>
<sequence>MQLFNILGALCALGQLATAIPIPYGTSLVARQSPYWLGEVQHQGIAAFNANPAGYKVFRNVKDFGAKGDGVTDDTDAINAAIQAGSRCMKGCDSSTTQPGLIYFPSGTYLVSKPIVAVYYSQLVGDAANLPCLKAAASFAGMAVIDSDPYESDGSNWYTNQNNFFRAVRNFVIDLTATPAGTGIHWQVAQASSLINIRFEMGNTESQGIFMDNGSGGFMSDLTFNGGKLGAFLGNQQFTTRNFVFNGCKTAIIMNWNWGWTFKSLDIKNCGVGIDMTTGGAEAQNVGSVLVLDSKITNTPIGVKTVHSATSKPITGGTLVIDNLSTNNVPAIVANGDGGAILAGSGGAMVIDSWGQGRVYSANGGSRVQAALNPKPAKPAALLDGNGNIFERSRPQYTDIPASQIVSARAHGCKGDGKTDDTATLQALISQNVGKVIFLDHGVYMLTSTLYIPPNTKIVGEAWATLISSGAFFADSKNPKPVIQVGKPGEVGSVELSDLVLETAGPAGGAIILEWNMNDAPGTKGTNGMWDVHIRVGGSAGTKLQSDQCTKNPSGDGTQINHNCESAFMLMHIGKTGSVYMENNWIWTSDHELDMGDHNQITIFSGRGLWIESQQGPVWAYGSAVEHNVMYQYQITNAKNVFLGMIQTETPYYQSNPTVYLPYEVNPAFEDPVYECPDKSQGSTCAKALGFRIKDSSDVLVYGAGLYSFFENYTQDCLKDQTCQDDMVSVEGTTTNFFMYNLNTVGVSNLVKANGKKLVPQAENKNGFASTIAMFSQP</sequence>
<dbReference type="OrthoDB" id="1046782at2759"/>